<keyword evidence="4" id="KW-1185">Reference proteome</keyword>
<dbReference type="InterPro" id="IPR000620">
    <property type="entry name" value="EamA_dom"/>
</dbReference>
<dbReference type="Gene3D" id="1.10.3730.20">
    <property type="match status" value="1"/>
</dbReference>
<gene>
    <name evidence="3" type="ORF">TM5383_01826</name>
</gene>
<organism evidence="3 4">
    <name type="scientific">Thalassovita mediterranea</name>
    <dbReference type="NCBI Taxonomy" id="340021"/>
    <lineage>
        <taxon>Bacteria</taxon>
        <taxon>Pseudomonadati</taxon>
        <taxon>Pseudomonadota</taxon>
        <taxon>Alphaproteobacteria</taxon>
        <taxon>Rhodobacterales</taxon>
        <taxon>Roseobacteraceae</taxon>
        <taxon>Thalassovita</taxon>
    </lineage>
</organism>
<dbReference type="PANTHER" id="PTHR22911">
    <property type="entry name" value="ACYL-MALONYL CONDENSING ENZYME-RELATED"/>
    <property type="match status" value="1"/>
</dbReference>
<dbReference type="Pfam" id="PF00892">
    <property type="entry name" value="EamA"/>
    <property type="match status" value="2"/>
</dbReference>
<proteinExistence type="predicted"/>
<protein>
    <submittedName>
        <fullName evidence="3">Carboxylate/amino acid/amine transporter</fullName>
    </submittedName>
</protein>
<dbReference type="SUPFAM" id="SSF103481">
    <property type="entry name" value="Multidrug resistance efflux transporter EmrE"/>
    <property type="match status" value="2"/>
</dbReference>
<accession>A0A0P1GPX6</accession>
<sequence length="314" mass="33513">MNLSGAFYALVAFGLFATHDVVIKYLGSAYAPAQVLFFATLFSFPLVSLMLMRDKTAGTLLPVYPGWNLIRTLAATGNALCVFYAFTALPLAQVYAILFAMPLLITLLAIPMLGEKVGLHRGAAILVGLCGVIIVLRPGSAELGLGHAAALSSACLGSLVFVISRKVGQEERPVVMMLYPLAANFVVMGGIMVFDYRPVALPDLAGMGAIALLGFVAGLLLVFAYRASEAAVVAPMQYSQILWATVYGLVFFDEHLDRATVLGVGVIIASGLYILFREARGGHSENMPVLRNRSRVPAAMSMWIGAVLRRGPRG</sequence>
<feature type="domain" description="EamA" evidence="2">
    <location>
        <begin position="4"/>
        <end position="136"/>
    </location>
</feature>
<dbReference type="InterPro" id="IPR037185">
    <property type="entry name" value="EmrE-like"/>
</dbReference>
<feature type="transmembrane region" description="Helical" evidence="1">
    <location>
        <begin position="175"/>
        <end position="194"/>
    </location>
</feature>
<evidence type="ECO:0000256" key="1">
    <source>
        <dbReference type="SAM" id="Phobius"/>
    </source>
</evidence>
<evidence type="ECO:0000259" key="2">
    <source>
        <dbReference type="Pfam" id="PF00892"/>
    </source>
</evidence>
<keyword evidence="1" id="KW-1133">Transmembrane helix</keyword>
<dbReference type="GO" id="GO:0016020">
    <property type="term" value="C:membrane"/>
    <property type="evidence" value="ECO:0007669"/>
    <property type="project" value="InterPro"/>
</dbReference>
<keyword evidence="1" id="KW-0472">Membrane</keyword>
<evidence type="ECO:0000313" key="3">
    <source>
        <dbReference type="EMBL" id="CUH84614.1"/>
    </source>
</evidence>
<evidence type="ECO:0000313" key="4">
    <source>
        <dbReference type="Proteomes" id="UP000051681"/>
    </source>
</evidence>
<dbReference type="AlphaFoldDB" id="A0A0P1GPX6"/>
<dbReference type="OrthoDB" id="7818056at2"/>
<dbReference type="EMBL" id="CYSF01000007">
    <property type="protein sequence ID" value="CUH84614.1"/>
    <property type="molecule type" value="Genomic_DNA"/>
</dbReference>
<feature type="transmembrane region" description="Helical" evidence="1">
    <location>
        <begin position="122"/>
        <end position="139"/>
    </location>
</feature>
<feature type="transmembrane region" description="Helical" evidence="1">
    <location>
        <begin position="64"/>
        <end position="86"/>
    </location>
</feature>
<feature type="transmembrane region" description="Helical" evidence="1">
    <location>
        <begin position="232"/>
        <end position="252"/>
    </location>
</feature>
<dbReference type="PANTHER" id="PTHR22911:SF135">
    <property type="entry name" value="BLR4310 PROTEIN"/>
    <property type="match status" value="1"/>
</dbReference>
<feature type="transmembrane region" description="Helical" evidence="1">
    <location>
        <begin position="145"/>
        <end position="163"/>
    </location>
</feature>
<dbReference type="Proteomes" id="UP000051681">
    <property type="component" value="Unassembled WGS sequence"/>
</dbReference>
<feature type="transmembrane region" description="Helical" evidence="1">
    <location>
        <begin position="206"/>
        <end position="225"/>
    </location>
</feature>
<feature type="transmembrane region" description="Helical" evidence="1">
    <location>
        <begin position="33"/>
        <end position="52"/>
    </location>
</feature>
<name>A0A0P1GPX6_9RHOB</name>
<feature type="domain" description="EamA" evidence="2">
    <location>
        <begin position="146"/>
        <end position="274"/>
    </location>
</feature>
<feature type="transmembrane region" description="Helical" evidence="1">
    <location>
        <begin position="92"/>
        <end position="110"/>
    </location>
</feature>
<keyword evidence="1" id="KW-0812">Transmembrane</keyword>
<dbReference type="RefSeq" id="WP_058318700.1">
    <property type="nucleotide sequence ID" value="NZ_CYSF01000007.1"/>
</dbReference>
<feature type="transmembrane region" description="Helical" evidence="1">
    <location>
        <begin position="258"/>
        <end position="276"/>
    </location>
</feature>
<reference evidence="3 4" key="1">
    <citation type="submission" date="2015-09" db="EMBL/GenBank/DDBJ databases">
        <authorList>
            <consortium name="Swine Surveillance"/>
        </authorList>
    </citation>
    <scope>NUCLEOTIDE SEQUENCE [LARGE SCALE GENOMIC DNA]</scope>
    <source>
        <strain evidence="3 4">CECT 8383</strain>
    </source>
</reference>